<feature type="non-terminal residue" evidence="2">
    <location>
        <position position="1"/>
    </location>
</feature>
<gene>
    <name evidence="2" type="ORF">CTOB1V02_LOCUS2622</name>
</gene>
<feature type="compositionally biased region" description="Polar residues" evidence="1">
    <location>
        <begin position="97"/>
        <end position="106"/>
    </location>
</feature>
<feature type="region of interest" description="Disordered" evidence="1">
    <location>
        <begin position="85"/>
        <end position="106"/>
    </location>
</feature>
<evidence type="ECO:0000313" key="2">
    <source>
        <dbReference type="EMBL" id="CAD7224667.1"/>
    </source>
</evidence>
<sequence length="106" mass="11739">MPILDYCCCGILDLRRGSLVIGLFTISSCALSLSCVIDSSLIETPMDENISKAVHPRRIFKSSRYHQSNDDKAVAFALDRRTERPALLATNPRKRSAMNTVHSSAL</sequence>
<name>A0A7R8ZKA8_9CRUS</name>
<dbReference type="EMBL" id="OB660415">
    <property type="protein sequence ID" value="CAD7224667.1"/>
    <property type="molecule type" value="Genomic_DNA"/>
</dbReference>
<organism evidence="2">
    <name type="scientific">Cyprideis torosa</name>
    <dbReference type="NCBI Taxonomy" id="163714"/>
    <lineage>
        <taxon>Eukaryota</taxon>
        <taxon>Metazoa</taxon>
        <taxon>Ecdysozoa</taxon>
        <taxon>Arthropoda</taxon>
        <taxon>Crustacea</taxon>
        <taxon>Oligostraca</taxon>
        <taxon>Ostracoda</taxon>
        <taxon>Podocopa</taxon>
        <taxon>Podocopida</taxon>
        <taxon>Cytherocopina</taxon>
        <taxon>Cytheroidea</taxon>
        <taxon>Cytherideidae</taxon>
        <taxon>Cyprideis</taxon>
    </lineage>
</organism>
<protein>
    <submittedName>
        <fullName evidence="2">Uncharacterized protein</fullName>
    </submittedName>
</protein>
<proteinExistence type="predicted"/>
<reference evidence="2" key="1">
    <citation type="submission" date="2020-11" db="EMBL/GenBank/DDBJ databases">
        <authorList>
            <person name="Tran Van P."/>
        </authorList>
    </citation>
    <scope>NUCLEOTIDE SEQUENCE</scope>
</reference>
<dbReference type="AlphaFoldDB" id="A0A7R8ZKA8"/>
<accession>A0A7R8ZKA8</accession>
<evidence type="ECO:0000256" key="1">
    <source>
        <dbReference type="SAM" id="MobiDB-lite"/>
    </source>
</evidence>